<dbReference type="EMBL" id="DYDO01000007">
    <property type="protein sequence ID" value="DBA20955.1"/>
    <property type="molecule type" value="Genomic_DNA"/>
</dbReference>
<gene>
    <name evidence="1" type="ORF">GDO54_017684</name>
</gene>
<dbReference type="AlphaFoldDB" id="A0AAV3ACD6"/>
<accession>A0AAV3ACD6</accession>
<evidence type="ECO:0000313" key="2">
    <source>
        <dbReference type="Proteomes" id="UP001181693"/>
    </source>
</evidence>
<keyword evidence="2" id="KW-1185">Reference proteome</keyword>
<evidence type="ECO:0000313" key="1">
    <source>
        <dbReference type="EMBL" id="DBA20955.1"/>
    </source>
</evidence>
<proteinExistence type="predicted"/>
<name>A0AAV3ACD6_PYXAD</name>
<dbReference type="Proteomes" id="UP001181693">
    <property type="component" value="Unassembled WGS sequence"/>
</dbReference>
<organism evidence="1 2">
    <name type="scientific">Pyxicephalus adspersus</name>
    <name type="common">African bullfrog</name>
    <dbReference type="NCBI Taxonomy" id="30357"/>
    <lineage>
        <taxon>Eukaryota</taxon>
        <taxon>Metazoa</taxon>
        <taxon>Chordata</taxon>
        <taxon>Craniata</taxon>
        <taxon>Vertebrata</taxon>
        <taxon>Euteleostomi</taxon>
        <taxon>Amphibia</taxon>
        <taxon>Batrachia</taxon>
        <taxon>Anura</taxon>
        <taxon>Neobatrachia</taxon>
        <taxon>Ranoidea</taxon>
        <taxon>Pyxicephalidae</taxon>
        <taxon>Pyxicephalinae</taxon>
        <taxon>Pyxicephalus</taxon>
    </lineage>
</organism>
<reference evidence="1" key="1">
    <citation type="thesis" date="2020" institute="ProQuest LLC" country="789 East Eisenhower Parkway, Ann Arbor, MI, USA">
        <title>Comparative Genomics and Chromosome Evolution.</title>
        <authorList>
            <person name="Mudd A.B."/>
        </authorList>
    </citation>
    <scope>NUCLEOTIDE SEQUENCE</scope>
    <source>
        <strain evidence="1">1538</strain>
        <tissue evidence="1">Blood</tissue>
    </source>
</reference>
<sequence length="121" mass="14055">MSAVHTAPFCSIRGENNRAAPLHSHYDRCSSVDLPDSRPDTVHTPDSRLISALSRLLNKNHVTCVDSLSLYEKITDQNMKKVISNKTKSKYFYNFTTNTKQEHYFYESFFFIQLKSKFQLI</sequence>
<protein>
    <submittedName>
        <fullName evidence="1">Uncharacterized protein</fullName>
    </submittedName>
</protein>
<comment type="caution">
    <text evidence="1">The sequence shown here is derived from an EMBL/GenBank/DDBJ whole genome shotgun (WGS) entry which is preliminary data.</text>
</comment>